<reference evidence="10 11" key="2">
    <citation type="journal article" date="2011" name="PLoS Genet.">
        <title>Caenorhabditis briggsae recombinant inbred line genotypes reveal inter-strain incompatibility and the evolution of recombination.</title>
        <authorList>
            <person name="Ross J.A."/>
            <person name="Koboldt D.C."/>
            <person name="Staisch J.E."/>
            <person name="Chamberlin H.M."/>
            <person name="Gupta B.P."/>
            <person name="Miller R.D."/>
            <person name="Baird S.E."/>
            <person name="Haag E.S."/>
        </authorList>
    </citation>
    <scope>NUCLEOTIDE SEQUENCE [LARGE SCALE GENOMIC DNA]</scope>
    <source>
        <strain evidence="10 11">AF16</strain>
    </source>
</reference>
<dbReference type="GO" id="GO:0097037">
    <property type="term" value="P:heme export"/>
    <property type="evidence" value="ECO:0000318"/>
    <property type="project" value="GO_Central"/>
</dbReference>
<feature type="domain" description="Major facilitator superfamily (MFS) profile" evidence="9">
    <location>
        <begin position="140"/>
        <end position="547"/>
    </location>
</feature>
<evidence type="ECO:0000313" key="11">
    <source>
        <dbReference type="Proteomes" id="UP000008549"/>
    </source>
</evidence>
<protein>
    <submittedName>
        <fullName evidence="10">Protein CBG12481</fullName>
    </submittedName>
</protein>
<dbReference type="PANTHER" id="PTHR10924:SF4">
    <property type="entry name" value="GH15861P"/>
    <property type="match status" value="1"/>
</dbReference>
<sequence length="591" mass="64287">MSEIGGAIKNFILKGPVRTVPIKPSIPSTSPQSAWTSIESGSAHLSRASTSSISPSTSAESETEETLPTSLRARGSSSAHSCSAATTSQGNRQSKEKDPSTGFQKMGSTENGGTNGCSNGQHVLLMEKQEKIEPKVFAKRWVILIIFMFLSGSNGAQWIQYSIIANIISEYYNVSFQAVDWTSMIYMLTYIFFFIPAAWLLDKWGLRLSVLLGALGNCIGAWIKLMSTHPDSFWVTFVGQTIVGASQMFTLGIPPRLAAVWFGPDEVSRACALGVFGNQLGIAVGFVLPPMIVSNGTVQHITYDLNTLFLGSAVLNTIILALVVCFFTARPSVPPSLAQVNALEEKTFDNNFWGTLRKLMTSRDFVILFITYGINTGVFYAISTLLSQMVLSVYPNETVAVGQVGLVIVVAGMAGSVVGGFILDKFKKFKLTTIMIYLFSFIGMLSFTLTIDLDSMVIVFINAALLGFFMTGYLPIGFEFAAEITYPAAEGTTSGLLNASAQIFGIALTWLMGIVMHSFGTLTSNIIMSTCLIVGTVLTCFIREDLKRQKAHSVQCQIPVSYSSPFSTRITRFQTSETQLTSCTIQQNEHF</sequence>
<dbReference type="HOGENOM" id="CLU_023132_0_1_1"/>
<name>A8XFV2_CAEBR</name>
<evidence type="ECO:0000256" key="7">
    <source>
        <dbReference type="SAM" id="MobiDB-lite"/>
    </source>
</evidence>
<keyword evidence="3 8" id="KW-0812">Transmembrane</keyword>
<dbReference type="GeneID" id="8582005"/>
<evidence type="ECO:0000256" key="3">
    <source>
        <dbReference type="ARBA" id="ARBA00022692"/>
    </source>
</evidence>
<feature type="compositionally biased region" description="Low complexity" evidence="7">
    <location>
        <begin position="46"/>
        <end position="88"/>
    </location>
</feature>
<comment type="similarity">
    <text evidence="6">Belongs to the major facilitator superfamily. Feline leukemia virus subgroup C receptor (TC 2.A.1.28.1) family.</text>
</comment>
<feature type="transmembrane region" description="Helical" evidence="8">
    <location>
        <begin position="365"/>
        <end position="386"/>
    </location>
</feature>
<feature type="transmembrane region" description="Helical" evidence="8">
    <location>
        <begin position="141"/>
        <end position="161"/>
    </location>
</feature>
<keyword evidence="4 8" id="KW-1133">Transmembrane helix</keyword>
<dbReference type="InterPro" id="IPR011701">
    <property type="entry name" value="MFS"/>
</dbReference>
<dbReference type="eggNOG" id="KOG2563">
    <property type="taxonomic scope" value="Eukaryota"/>
</dbReference>
<feature type="transmembrane region" description="Helical" evidence="8">
    <location>
        <begin position="233"/>
        <end position="255"/>
    </location>
</feature>
<dbReference type="GO" id="GO:0015232">
    <property type="term" value="F:heme transmembrane transporter activity"/>
    <property type="evidence" value="ECO:0000318"/>
    <property type="project" value="GO_Central"/>
</dbReference>
<feature type="compositionally biased region" description="Polar residues" evidence="7">
    <location>
        <begin position="26"/>
        <end position="40"/>
    </location>
</feature>
<feature type="transmembrane region" description="Helical" evidence="8">
    <location>
        <begin position="267"/>
        <end position="288"/>
    </location>
</feature>
<dbReference type="PANTHER" id="PTHR10924">
    <property type="entry name" value="MAJOR FACILITATOR SUPERFAMILY PROTEIN-RELATED"/>
    <property type="match status" value="1"/>
</dbReference>
<comment type="subcellular location">
    <subcellularLocation>
        <location evidence="1">Membrane</location>
        <topology evidence="1">Multi-pass membrane protein</topology>
    </subcellularLocation>
</comment>
<dbReference type="FunCoup" id="A8XFV2">
    <property type="interactions" value="1646"/>
</dbReference>
<dbReference type="EMBL" id="HE600940">
    <property type="protein sequence ID" value="CAP31456.2"/>
    <property type="molecule type" value="Genomic_DNA"/>
</dbReference>
<dbReference type="KEGG" id="cbr:CBG_12481"/>
<evidence type="ECO:0000313" key="10">
    <source>
        <dbReference type="EMBL" id="CAP31456.2"/>
    </source>
</evidence>
<dbReference type="SUPFAM" id="SSF103473">
    <property type="entry name" value="MFS general substrate transporter"/>
    <property type="match status" value="1"/>
</dbReference>
<dbReference type="FunFam" id="1.20.1250.20:FF:000101">
    <property type="entry name" value="feline leukemia virus subgroup C receptor-related protein 2"/>
    <property type="match status" value="1"/>
</dbReference>
<gene>
    <name evidence="10 12" type="ORF">CBG12481</name>
    <name evidence="10" type="ORF">CBG_12481</name>
</gene>
<evidence type="ECO:0000256" key="8">
    <source>
        <dbReference type="SAM" id="Phobius"/>
    </source>
</evidence>
<keyword evidence="11" id="KW-1185">Reference proteome</keyword>
<dbReference type="Pfam" id="PF07690">
    <property type="entry name" value="MFS_1"/>
    <property type="match status" value="1"/>
</dbReference>
<dbReference type="GO" id="GO:0020037">
    <property type="term" value="F:heme binding"/>
    <property type="evidence" value="ECO:0000318"/>
    <property type="project" value="GO_Central"/>
</dbReference>
<dbReference type="Proteomes" id="UP000008549">
    <property type="component" value="Unassembled WGS sequence"/>
</dbReference>
<feature type="transmembrane region" description="Helical" evidence="8">
    <location>
        <begin position="457"/>
        <end position="476"/>
    </location>
</feature>
<feature type="transmembrane region" description="Helical" evidence="8">
    <location>
        <begin position="434"/>
        <end position="451"/>
    </location>
</feature>
<evidence type="ECO:0000256" key="6">
    <source>
        <dbReference type="ARBA" id="ARBA00046338"/>
    </source>
</evidence>
<dbReference type="AlphaFoldDB" id="A8XFV2"/>
<dbReference type="RefSeq" id="XP_045094882.1">
    <property type="nucleotide sequence ID" value="XM_045239627.1"/>
</dbReference>
<keyword evidence="5 8" id="KW-0472">Membrane</keyword>
<dbReference type="FunFam" id="1.20.1250.20:FF:000092">
    <property type="entry name" value="Feline leukemia virus subgroup C receptor-related protein 2 isoform 1"/>
    <property type="match status" value="1"/>
</dbReference>
<evidence type="ECO:0000256" key="5">
    <source>
        <dbReference type="ARBA" id="ARBA00023136"/>
    </source>
</evidence>
<dbReference type="GO" id="GO:0015220">
    <property type="term" value="F:choline transmembrane transporter activity"/>
    <property type="evidence" value="ECO:0007669"/>
    <property type="project" value="UniProtKB-ARBA"/>
</dbReference>
<feature type="transmembrane region" description="Helical" evidence="8">
    <location>
        <begin position="496"/>
        <end position="516"/>
    </location>
</feature>
<dbReference type="GO" id="GO:0016020">
    <property type="term" value="C:membrane"/>
    <property type="evidence" value="ECO:0000318"/>
    <property type="project" value="GO_Central"/>
</dbReference>
<dbReference type="InterPro" id="IPR049680">
    <property type="entry name" value="FLVCR1-2_SLC49-like"/>
</dbReference>
<feature type="region of interest" description="Disordered" evidence="7">
    <location>
        <begin position="19"/>
        <end position="115"/>
    </location>
</feature>
<feature type="compositionally biased region" description="Polar residues" evidence="7">
    <location>
        <begin position="101"/>
        <end position="115"/>
    </location>
</feature>
<feature type="transmembrane region" description="Helical" evidence="8">
    <location>
        <begin position="398"/>
        <end position="422"/>
    </location>
</feature>
<evidence type="ECO:0000313" key="12">
    <source>
        <dbReference type="WormBase" id="CBG12481"/>
    </source>
</evidence>
<dbReference type="Gene3D" id="1.20.1250.20">
    <property type="entry name" value="MFS general substrate transporter like domains"/>
    <property type="match status" value="2"/>
</dbReference>
<feature type="transmembrane region" description="Helical" evidence="8">
    <location>
        <begin position="522"/>
        <end position="542"/>
    </location>
</feature>
<evidence type="ECO:0000256" key="1">
    <source>
        <dbReference type="ARBA" id="ARBA00004141"/>
    </source>
</evidence>
<dbReference type="PROSITE" id="PS50850">
    <property type="entry name" value="MFS"/>
    <property type="match status" value="1"/>
</dbReference>
<feature type="transmembrane region" description="Helical" evidence="8">
    <location>
        <begin position="208"/>
        <end position="227"/>
    </location>
</feature>
<dbReference type="InParanoid" id="A8XFV2"/>
<dbReference type="CDD" id="cd17398">
    <property type="entry name" value="MFS_FLVCR_like"/>
    <property type="match status" value="1"/>
</dbReference>
<dbReference type="CTD" id="8582005"/>
<dbReference type="InterPro" id="IPR020846">
    <property type="entry name" value="MFS_dom"/>
</dbReference>
<dbReference type="InterPro" id="IPR036259">
    <property type="entry name" value="MFS_trans_sf"/>
</dbReference>
<proteinExistence type="inferred from homology"/>
<accession>A8XFV2</accession>
<organism evidence="10 11">
    <name type="scientific">Caenorhabditis briggsae</name>
    <dbReference type="NCBI Taxonomy" id="6238"/>
    <lineage>
        <taxon>Eukaryota</taxon>
        <taxon>Metazoa</taxon>
        <taxon>Ecdysozoa</taxon>
        <taxon>Nematoda</taxon>
        <taxon>Chromadorea</taxon>
        <taxon>Rhabditida</taxon>
        <taxon>Rhabditina</taxon>
        <taxon>Rhabditomorpha</taxon>
        <taxon>Rhabditoidea</taxon>
        <taxon>Rhabditidae</taxon>
        <taxon>Peloderinae</taxon>
        <taxon>Caenorhabditis</taxon>
    </lineage>
</organism>
<keyword evidence="2" id="KW-0813">Transport</keyword>
<evidence type="ECO:0000256" key="4">
    <source>
        <dbReference type="ARBA" id="ARBA00022989"/>
    </source>
</evidence>
<reference evidence="10 11" key="1">
    <citation type="journal article" date="2003" name="PLoS Biol.">
        <title>The genome sequence of Caenorhabditis briggsae: a platform for comparative genomics.</title>
        <authorList>
            <person name="Stein L.D."/>
            <person name="Bao Z."/>
            <person name="Blasiar D."/>
            <person name="Blumenthal T."/>
            <person name="Brent M.R."/>
            <person name="Chen N."/>
            <person name="Chinwalla A."/>
            <person name="Clarke L."/>
            <person name="Clee C."/>
            <person name="Coghlan A."/>
            <person name="Coulson A."/>
            <person name="D'Eustachio P."/>
            <person name="Fitch D.H."/>
            <person name="Fulton L.A."/>
            <person name="Fulton R.E."/>
            <person name="Griffiths-Jones S."/>
            <person name="Harris T.W."/>
            <person name="Hillier L.W."/>
            <person name="Kamath R."/>
            <person name="Kuwabara P.E."/>
            <person name="Mardis E.R."/>
            <person name="Marra M.A."/>
            <person name="Miner T.L."/>
            <person name="Minx P."/>
            <person name="Mullikin J.C."/>
            <person name="Plumb R.W."/>
            <person name="Rogers J."/>
            <person name="Schein J.E."/>
            <person name="Sohrmann M."/>
            <person name="Spieth J."/>
            <person name="Stajich J.E."/>
            <person name="Wei C."/>
            <person name="Willey D."/>
            <person name="Wilson R.K."/>
            <person name="Durbin R."/>
            <person name="Waterston R.H."/>
        </authorList>
    </citation>
    <scope>NUCLEOTIDE SEQUENCE [LARGE SCALE GENOMIC DNA]</scope>
    <source>
        <strain evidence="10 11">AF16</strain>
    </source>
</reference>
<feature type="transmembrane region" description="Helical" evidence="8">
    <location>
        <begin position="181"/>
        <end position="201"/>
    </location>
</feature>
<dbReference type="WormBase" id="CBG12481">
    <property type="protein sequence ID" value="CBP09260"/>
    <property type="gene ID" value="WBGene00033426"/>
</dbReference>
<evidence type="ECO:0000256" key="2">
    <source>
        <dbReference type="ARBA" id="ARBA00022448"/>
    </source>
</evidence>
<dbReference type="STRING" id="6238.A8XFV2"/>
<evidence type="ECO:0000259" key="9">
    <source>
        <dbReference type="PROSITE" id="PS50850"/>
    </source>
</evidence>
<dbReference type="OMA" id="LDLMGHN"/>
<feature type="transmembrane region" description="Helical" evidence="8">
    <location>
        <begin position="308"/>
        <end position="329"/>
    </location>
</feature>